<keyword evidence="3" id="KW-1185">Reference proteome</keyword>
<feature type="compositionally biased region" description="Basic residues" evidence="1">
    <location>
        <begin position="100"/>
        <end position="110"/>
    </location>
</feature>
<organism evidence="2 3">
    <name type="scientific">Protopolystoma xenopodis</name>
    <dbReference type="NCBI Taxonomy" id="117903"/>
    <lineage>
        <taxon>Eukaryota</taxon>
        <taxon>Metazoa</taxon>
        <taxon>Spiralia</taxon>
        <taxon>Lophotrochozoa</taxon>
        <taxon>Platyhelminthes</taxon>
        <taxon>Monogenea</taxon>
        <taxon>Polyopisthocotylea</taxon>
        <taxon>Polystomatidea</taxon>
        <taxon>Polystomatidae</taxon>
        <taxon>Protopolystoma</taxon>
    </lineage>
</organism>
<evidence type="ECO:0000313" key="2">
    <source>
        <dbReference type="EMBL" id="VEL24722.1"/>
    </source>
</evidence>
<comment type="caution">
    <text evidence="2">The sequence shown here is derived from an EMBL/GenBank/DDBJ whole genome shotgun (WGS) entry which is preliminary data.</text>
</comment>
<name>A0A448X044_9PLAT</name>
<sequence>MPISRSRTSRGRGLGRRGVVSGLQHNGTRGCGLPFLASGPGSSGSPTNPSPAVLGPGSESQLLAGELASIGAEIVLGSGGEQLRSLRSFFSPRRGSTGRPRGRPKGSKNKKTLLGMLGTVGQTVLPENSGMRISLSGVASPYLQGSVSSLRVEAAPLSGQEDLVVG</sequence>
<dbReference type="AlphaFoldDB" id="A0A448X044"/>
<evidence type="ECO:0000313" key="3">
    <source>
        <dbReference type="Proteomes" id="UP000784294"/>
    </source>
</evidence>
<dbReference type="Proteomes" id="UP000784294">
    <property type="component" value="Unassembled WGS sequence"/>
</dbReference>
<gene>
    <name evidence="2" type="ORF">PXEA_LOCUS18162</name>
</gene>
<evidence type="ECO:0000256" key="1">
    <source>
        <dbReference type="SAM" id="MobiDB-lite"/>
    </source>
</evidence>
<reference evidence="2" key="1">
    <citation type="submission" date="2018-11" db="EMBL/GenBank/DDBJ databases">
        <authorList>
            <consortium name="Pathogen Informatics"/>
        </authorList>
    </citation>
    <scope>NUCLEOTIDE SEQUENCE</scope>
</reference>
<protein>
    <submittedName>
        <fullName evidence="2">Uncharacterized protein</fullName>
    </submittedName>
</protein>
<feature type="compositionally biased region" description="Low complexity" evidence="1">
    <location>
        <begin position="38"/>
        <end position="51"/>
    </location>
</feature>
<proteinExistence type="predicted"/>
<feature type="region of interest" description="Disordered" evidence="1">
    <location>
        <begin position="1"/>
        <end position="58"/>
    </location>
</feature>
<feature type="compositionally biased region" description="Low complexity" evidence="1">
    <location>
        <begin position="88"/>
        <end position="99"/>
    </location>
</feature>
<dbReference type="EMBL" id="CAAALY010069280">
    <property type="protein sequence ID" value="VEL24722.1"/>
    <property type="molecule type" value="Genomic_DNA"/>
</dbReference>
<accession>A0A448X044</accession>
<feature type="region of interest" description="Disordered" evidence="1">
    <location>
        <begin position="88"/>
        <end position="110"/>
    </location>
</feature>